<dbReference type="RefSeq" id="WP_091963078.1">
    <property type="nucleotide sequence ID" value="NZ_FMAI01000014.1"/>
</dbReference>
<name>A0A1C3XE52_9BRAD</name>
<evidence type="ECO:0000313" key="1">
    <source>
        <dbReference type="EMBL" id="SCB50567.1"/>
    </source>
</evidence>
<dbReference type="Proteomes" id="UP000199184">
    <property type="component" value="Unassembled WGS sequence"/>
</dbReference>
<protein>
    <submittedName>
        <fullName evidence="1">Uncharacterized protein</fullName>
    </submittedName>
</protein>
<sequence>MMGFVFVAAWTAMKRSTSVGGMVALLIIFHEWWNMSVVDSSIPATPRPVSFDVGGQKYLARD</sequence>
<keyword evidence="2" id="KW-1185">Reference proteome</keyword>
<accession>A0A1C3XE52</accession>
<reference evidence="2" key="1">
    <citation type="submission" date="2016-08" db="EMBL/GenBank/DDBJ databases">
        <authorList>
            <person name="Varghese N."/>
            <person name="Submissions Spin"/>
        </authorList>
    </citation>
    <scope>NUCLEOTIDE SEQUENCE [LARGE SCALE GENOMIC DNA]</scope>
    <source>
        <strain evidence="2">ERR11</strain>
    </source>
</reference>
<evidence type="ECO:0000313" key="2">
    <source>
        <dbReference type="Proteomes" id="UP000199184"/>
    </source>
</evidence>
<organism evidence="1 2">
    <name type="scientific">Bradyrhizobium shewense</name>
    <dbReference type="NCBI Taxonomy" id="1761772"/>
    <lineage>
        <taxon>Bacteria</taxon>
        <taxon>Pseudomonadati</taxon>
        <taxon>Pseudomonadota</taxon>
        <taxon>Alphaproteobacteria</taxon>
        <taxon>Hyphomicrobiales</taxon>
        <taxon>Nitrobacteraceae</taxon>
        <taxon>Bradyrhizobium</taxon>
    </lineage>
</organism>
<dbReference type="EMBL" id="FMAI01000014">
    <property type="protein sequence ID" value="SCB50567.1"/>
    <property type="molecule type" value="Genomic_DNA"/>
</dbReference>
<proteinExistence type="predicted"/>
<gene>
    <name evidence="1" type="ORF">GA0061098_1014180</name>
</gene>
<dbReference type="AlphaFoldDB" id="A0A1C3XE52"/>